<name>A0ABZ1UNG6_9BURK</name>
<organism evidence="2 3">
    <name type="scientific">[Empedobacter] haloabium</name>
    <dbReference type="NCBI Taxonomy" id="592317"/>
    <lineage>
        <taxon>Bacteria</taxon>
        <taxon>Pseudomonadati</taxon>
        <taxon>Pseudomonadota</taxon>
        <taxon>Betaproteobacteria</taxon>
        <taxon>Burkholderiales</taxon>
        <taxon>Oxalobacteraceae</taxon>
        <taxon>Telluria group</taxon>
        <taxon>Telluria group incertae sedis</taxon>
    </lineage>
</organism>
<dbReference type="EMBL" id="CP136508">
    <property type="protein sequence ID" value="WUR14244.1"/>
    <property type="molecule type" value="Genomic_DNA"/>
</dbReference>
<sequence length="35" mass="3943">MSDQNKPNNLRLALILGSIALVFFLSVIAKRIWLS</sequence>
<dbReference type="InterPro" id="IPR047811">
    <property type="entry name" value="CytC_ox_assmbl_put"/>
</dbReference>
<protein>
    <submittedName>
        <fullName evidence="2">Cytochrome oxidase small assembly protein</fullName>
    </submittedName>
</protein>
<keyword evidence="1" id="KW-1133">Transmembrane helix</keyword>
<evidence type="ECO:0000313" key="2">
    <source>
        <dbReference type="EMBL" id="WUR14244.1"/>
    </source>
</evidence>
<keyword evidence="3" id="KW-1185">Reference proteome</keyword>
<evidence type="ECO:0000313" key="3">
    <source>
        <dbReference type="Proteomes" id="UP000321323"/>
    </source>
</evidence>
<feature type="transmembrane region" description="Helical" evidence="1">
    <location>
        <begin position="12"/>
        <end position="33"/>
    </location>
</feature>
<proteinExistence type="predicted"/>
<dbReference type="NCBIfam" id="NF038351">
    <property type="entry name" value="cyt_ox_assem_30"/>
    <property type="match status" value="1"/>
</dbReference>
<dbReference type="Proteomes" id="UP000321323">
    <property type="component" value="Chromosome"/>
</dbReference>
<gene>
    <name evidence="2" type="ORF">E7V67_003845</name>
</gene>
<accession>A0ABZ1UNG6</accession>
<reference evidence="2 3" key="1">
    <citation type="journal article" date="2019" name="Int. J. Syst. Evol. Microbiol.">
        <title>The Draft Whole-Genome Sequence of the Antibiotic Producer Empedobacter haloabium ATCC 31962 Provides Indications for Its Taxonomic Reclassification.</title>
        <authorList>
            <person name="Miess H."/>
            <person name="Arlt P."/>
            <person name="Apel A.K."/>
            <person name="Weber T."/>
            <person name="Nieselt K."/>
            <person name="Hanssen F."/>
            <person name="Czemmel S."/>
            <person name="Nahnsen S."/>
            <person name="Gross H."/>
        </authorList>
    </citation>
    <scope>NUCLEOTIDE SEQUENCE [LARGE SCALE GENOMIC DNA]</scope>
    <source>
        <strain evidence="2 3">ATCC 31962</strain>
    </source>
</reference>
<keyword evidence="1" id="KW-0812">Transmembrane</keyword>
<evidence type="ECO:0000256" key="1">
    <source>
        <dbReference type="SAM" id="Phobius"/>
    </source>
</evidence>
<keyword evidence="1" id="KW-0472">Membrane</keyword>